<dbReference type="AlphaFoldDB" id="B9ZYX4"/>
<dbReference type="Gene3D" id="2.40.50.140">
    <property type="entry name" value="Nucleic acid-binding proteins"/>
    <property type="match status" value="1"/>
</dbReference>
<dbReference type="Pfam" id="PF01336">
    <property type="entry name" value="tRNA_anti-codon"/>
    <property type="match status" value="1"/>
</dbReference>
<dbReference type="InterPro" id="IPR004365">
    <property type="entry name" value="NA-bd_OB_tRNA"/>
</dbReference>
<dbReference type="Gene3D" id="1.10.10.10">
    <property type="entry name" value="Winged helix-like DNA-binding domain superfamily/Winged helix DNA-binding domain"/>
    <property type="match status" value="1"/>
</dbReference>
<proteinExistence type="inferred from homology"/>
<comment type="similarity">
    <text evidence="2">Belongs to the replication factor A protein 2 family.</text>
</comment>
<evidence type="ECO:0000256" key="3">
    <source>
        <dbReference type="ARBA" id="ARBA00022705"/>
    </source>
</evidence>
<dbReference type="GO" id="GO:0006289">
    <property type="term" value="P:nucleotide-excision repair"/>
    <property type="evidence" value="ECO:0007669"/>
    <property type="project" value="TreeGrafter"/>
</dbReference>
<dbReference type="CDD" id="cd04478">
    <property type="entry name" value="RPA2_DBD_D"/>
    <property type="match status" value="1"/>
</dbReference>
<feature type="domain" description="OB" evidence="6">
    <location>
        <begin position="61"/>
        <end position="133"/>
    </location>
</feature>
<dbReference type="GO" id="GO:0035861">
    <property type="term" value="C:site of double-strand break"/>
    <property type="evidence" value="ECO:0007669"/>
    <property type="project" value="TreeGrafter"/>
</dbReference>
<accession>B9ZYX4</accession>
<evidence type="ECO:0000313" key="8">
    <source>
        <dbReference type="EMBL" id="BAH29737.1"/>
    </source>
</evidence>
<dbReference type="FunFam" id="1.10.10.10:FF:000168">
    <property type="entry name" value="Replication protein A 32 kDa subunit"/>
    <property type="match status" value="1"/>
</dbReference>
<dbReference type="InterPro" id="IPR014646">
    <property type="entry name" value="Rfa2/RPA32"/>
</dbReference>
<dbReference type="SUPFAM" id="SSF46785">
    <property type="entry name" value="Winged helix' DNA-binding domain"/>
    <property type="match status" value="1"/>
</dbReference>
<dbReference type="GO" id="GO:0003697">
    <property type="term" value="F:single-stranded DNA binding"/>
    <property type="evidence" value="ECO:0007669"/>
    <property type="project" value="TreeGrafter"/>
</dbReference>
<dbReference type="GO" id="GO:0000781">
    <property type="term" value="C:chromosome, telomeric region"/>
    <property type="evidence" value="ECO:0007669"/>
    <property type="project" value="TreeGrafter"/>
</dbReference>
<dbReference type="InterPro" id="IPR012340">
    <property type="entry name" value="NA-bd_OB-fold"/>
</dbReference>
<sequence length="250" mass="27860">MWNVADGSFASESETKAFGSPADTKIKQRSQTLIPCSISQLVVSQQIDDRFVIGRAELSQITIVGLIKSVKESPSRLDYELDDHSGYTIQVKLFVDVEDSSVSQLHEGQYVRVFGNLRSFASVRSVVAFKILPIMDINEITMHLAEVVYSHLFLSRPPKTAAPKMADFPSNFQTSNASNSFLEGGLTPVQRQVMEAIRANKDEQGIHMSALQRQLRNLGASVLNETVDKLSEEGYIYSTIDEHHFKTTDC</sequence>
<reference evidence="8" key="1">
    <citation type="journal article" date="2010" name="Gene">
        <title>Unique genome of dicyemid mesozoan: highly shortened spliceosomal introns in conservative exon/intron structure.</title>
        <authorList>
            <person name="Ogino K."/>
            <person name="Tsuneki K."/>
            <person name="Furuya H."/>
        </authorList>
    </citation>
    <scope>NUCLEOTIDE SEQUENCE</scope>
</reference>
<dbReference type="Pfam" id="PF08784">
    <property type="entry name" value="RPA_C"/>
    <property type="match status" value="1"/>
</dbReference>
<organism evidence="8">
    <name type="scientific">Dicyema japonicum</name>
    <name type="common">Dicyemid mesozoan</name>
    <dbReference type="NCBI Taxonomy" id="399803"/>
    <lineage>
        <taxon>Eukaryota</taxon>
        <taxon>Metazoa</taxon>
        <taxon>Spiralia</taxon>
        <taxon>Lophotrochozoa</taxon>
        <taxon>Mesozoa</taxon>
        <taxon>Dicyemida</taxon>
        <taxon>Rhombozoa</taxon>
        <taxon>Dicyemidae</taxon>
        <taxon>Dicyema</taxon>
    </lineage>
</organism>
<evidence type="ECO:0000256" key="4">
    <source>
        <dbReference type="ARBA" id="ARBA00023125"/>
    </source>
</evidence>
<evidence type="ECO:0000259" key="7">
    <source>
        <dbReference type="Pfam" id="PF08784"/>
    </source>
</evidence>
<comment type="subcellular location">
    <subcellularLocation>
        <location evidence="1">Nucleus</location>
    </subcellularLocation>
</comment>
<feature type="domain" description="Replication protein A C-terminal" evidence="7">
    <location>
        <begin position="171"/>
        <end position="243"/>
    </location>
</feature>
<keyword evidence="3" id="KW-0235">DNA replication</keyword>
<dbReference type="GO" id="GO:0006260">
    <property type="term" value="P:DNA replication"/>
    <property type="evidence" value="ECO:0007669"/>
    <property type="project" value="UniProtKB-KW"/>
</dbReference>
<evidence type="ECO:0000256" key="1">
    <source>
        <dbReference type="ARBA" id="ARBA00004123"/>
    </source>
</evidence>
<dbReference type="PANTHER" id="PTHR13989:SF16">
    <property type="entry name" value="REPLICATION PROTEIN A2"/>
    <property type="match status" value="1"/>
</dbReference>
<protein>
    <submittedName>
        <fullName evidence="8">Replication protein A 32 kDa subunit</fullName>
    </submittedName>
</protein>
<dbReference type="GO" id="GO:0000724">
    <property type="term" value="P:double-strand break repair via homologous recombination"/>
    <property type="evidence" value="ECO:0007669"/>
    <property type="project" value="TreeGrafter"/>
</dbReference>
<gene>
    <name evidence="8" type="primary">rpa2</name>
</gene>
<keyword evidence="5" id="KW-0539">Nucleus</keyword>
<dbReference type="InterPro" id="IPR014892">
    <property type="entry name" value="RPA_C"/>
</dbReference>
<keyword evidence="4" id="KW-0238">DNA-binding</keyword>
<dbReference type="SUPFAM" id="SSF50249">
    <property type="entry name" value="Nucleic acid-binding proteins"/>
    <property type="match status" value="1"/>
</dbReference>
<evidence type="ECO:0000256" key="2">
    <source>
        <dbReference type="ARBA" id="ARBA00007815"/>
    </source>
</evidence>
<name>B9ZYX4_DICJA</name>
<evidence type="ECO:0000259" key="6">
    <source>
        <dbReference type="Pfam" id="PF01336"/>
    </source>
</evidence>
<dbReference type="PANTHER" id="PTHR13989">
    <property type="entry name" value="REPLICATION PROTEIN A-RELATED"/>
    <property type="match status" value="1"/>
</dbReference>
<evidence type="ECO:0000256" key="5">
    <source>
        <dbReference type="ARBA" id="ARBA00023242"/>
    </source>
</evidence>
<dbReference type="GO" id="GO:0005662">
    <property type="term" value="C:DNA replication factor A complex"/>
    <property type="evidence" value="ECO:0007669"/>
    <property type="project" value="TreeGrafter"/>
</dbReference>
<dbReference type="InterPro" id="IPR040260">
    <property type="entry name" value="RFA2-like"/>
</dbReference>
<dbReference type="InterPro" id="IPR036390">
    <property type="entry name" value="WH_DNA-bd_sf"/>
</dbReference>
<dbReference type="PIRSF" id="PIRSF036949">
    <property type="entry name" value="RPA32"/>
    <property type="match status" value="1"/>
</dbReference>
<dbReference type="EMBL" id="AB429250">
    <property type="protein sequence ID" value="BAH29737.1"/>
    <property type="molecule type" value="Genomic_DNA"/>
</dbReference>
<dbReference type="InterPro" id="IPR036388">
    <property type="entry name" value="WH-like_DNA-bd_sf"/>
</dbReference>